<evidence type="ECO:0000256" key="7">
    <source>
        <dbReference type="SAM" id="MobiDB-lite"/>
    </source>
</evidence>
<dbReference type="Pfam" id="PF00225">
    <property type="entry name" value="Kinesin"/>
    <property type="match status" value="1"/>
</dbReference>
<feature type="region of interest" description="Disordered" evidence="7">
    <location>
        <begin position="1"/>
        <end position="88"/>
    </location>
</feature>
<evidence type="ECO:0000256" key="6">
    <source>
        <dbReference type="PROSITE-ProRule" id="PRU00283"/>
    </source>
</evidence>
<dbReference type="EMBL" id="ASPP01010051">
    <property type="protein sequence ID" value="ETO23313.1"/>
    <property type="molecule type" value="Genomic_DNA"/>
</dbReference>
<keyword evidence="5" id="KW-0175">Coiled coil</keyword>
<dbReference type="InterPro" id="IPR027640">
    <property type="entry name" value="Kinesin-like_fam"/>
</dbReference>
<keyword evidence="10" id="KW-1185">Reference proteome</keyword>
<dbReference type="PANTHER" id="PTHR47969:SF15">
    <property type="entry name" value="CHROMOSOME-ASSOCIATED KINESIN KIF4A-RELATED"/>
    <property type="match status" value="1"/>
</dbReference>
<evidence type="ECO:0000313" key="9">
    <source>
        <dbReference type="EMBL" id="ETO23313.1"/>
    </source>
</evidence>
<dbReference type="InterPro" id="IPR027417">
    <property type="entry name" value="P-loop_NTPase"/>
</dbReference>
<dbReference type="OrthoDB" id="3176171at2759"/>
<dbReference type="GO" id="GO:0007018">
    <property type="term" value="P:microtubule-based movement"/>
    <property type="evidence" value="ECO:0007669"/>
    <property type="project" value="InterPro"/>
</dbReference>
<feature type="compositionally biased region" description="Acidic residues" evidence="7">
    <location>
        <begin position="34"/>
        <end position="50"/>
    </location>
</feature>
<comment type="caution">
    <text evidence="6">Lacks conserved residue(s) required for the propagation of feature annotation.</text>
</comment>
<dbReference type="Proteomes" id="UP000023152">
    <property type="component" value="Unassembled WGS sequence"/>
</dbReference>
<proteinExistence type="inferred from homology"/>
<dbReference type="Gene3D" id="3.40.850.10">
    <property type="entry name" value="Kinesin motor domain"/>
    <property type="match status" value="1"/>
</dbReference>
<dbReference type="SUPFAM" id="SSF52540">
    <property type="entry name" value="P-loop containing nucleoside triphosphate hydrolases"/>
    <property type="match status" value="1"/>
</dbReference>
<dbReference type="PRINTS" id="PR00380">
    <property type="entry name" value="KINESINHEAVY"/>
</dbReference>
<evidence type="ECO:0000256" key="2">
    <source>
        <dbReference type="ARBA" id="ARBA00022490"/>
    </source>
</evidence>
<comment type="subcellular location">
    <subcellularLocation>
        <location evidence="1">Cytoplasm</location>
    </subcellularLocation>
</comment>
<protein>
    <submittedName>
        <fullName evidence="9">Kinesin heavy chain</fullName>
    </submittedName>
</protein>
<keyword evidence="2" id="KW-0963">Cytoplasm</keyword>
<comment type="caution">
    <text evidence="9">The sequence shown here is derived from an EMBL/GenBank/DDBJ whole genome shotgun (WGS) entry which is preliminary data.</text>
</comment>
<keyword evidence="3" id="KW-0547">Nucleotide-binding</keyword>
<dbReference type="OMA" id="CASPHAY"/>
<dbReference type="InterPro" id="IPR036961">
    <property type="entry name" value="Kinesin_motor_dom_sf"/>
</dbReference>
<feature type="compositionally biased region" description="Basic and acidic residues" evidence="7">
    <location>
        <begin position="1"/>
        <end position="11"/>
    </location>
</feature>
<evidence type="ECO:0000256" key="5">
    <source>
        <dbReference type="ARBA" id="ARBA00023054"/>
    </source>
</evidence>
<dbReference type="GO" id="GO:0005524">
    <property type="term" value="F:ATP binding"/>
    <property type="evidence" value="ECO:0007669"/>
    <property type="project" value="UniProtKB-KW"/>
</dbReference>
<keyword evidence="4" id="KW-0067">ATP-binding</keyword>
<dbReference type="GO" id="GO:0051231">
    <property type="term" value="P:spindle elongation"/>
    <property type="evidence" value="ECO:0007669"/>
    <property type="project" value="TreeGrafter"/>
</dbReference>
<organism evidence="9 10">
    <name type="scientific">Reticulomyxa filosa</name>
    <dbReference type="NCBI Taxonomy" id="46433"/>
    <lineage>
        <taxon>Eukaryota</taxon>
        <taxon>Sar</taxon>
        <taxon>Rhizaria</taxon>
        <taxon>Retaria</taxon>
        <taxon>Foraminifera</taxon>
        <taxon>Monothalamids</taxon>
        <taxon>Reticulomyxidae</taxon>
        <taxon>Reticulomyxa</taxon>
    </lineage>
</organism>
<name>X6NBP0_RETFI</name>
<feature type="domain" description="Kinesin motor" evidence="8">
    <location>
        <begin position="1"/>
        <end position="313"/>
    </location>
</feature>
<evidence type="ECO:0000313" key="10">
    <source>
        <dbReference type="Proteomes" id="UP000023152"/>
    </source>
</evidence>
<dbReference type="PROSITE" id="PS50067">
    <property type="entry name" value="KINESIN_MOTOR_2"/>
    <property type="match status" value="1"/>
</dbReference>
<dbReference type="AlphaFoldDB" id="X6NBP0"/>
<evidence type="ECO:0000256" key="4">
    <source>
        <dbReference type="ARBA" id="ARBA00022840"/>
    </source>
</evidence>
<dbReference type="InterPro" id="IPR001752">
    <property type="entry name" value="Kinesin_motor_dom"/>
</dbReference>
<sequence>MFGPESEEKSACEFTDDDITTGIEEIHARSSSQEDPEADDEKIENEENELAETTQENTDTPQGIHKLDDVDLPNEEEAKKSEEKKEPVLVNKKENDGLIPRCLRLLFERLQEDEDVKCFTVQMAFIEVYQEKLRDLIRPRHKLTLRYVGSNSTVDNLSWWDVNTVEQAVELIEKSKKYRMTAATSQNVTSSRSHCIIQCKVEVTLRDGTQQTTKLNFGDLAGSEKITKTHATGQRLSEAKKIVQSLFALKKVIRALSEKKAFIPYQDSALTKLLRDSLGGNSKTTIIVCASPHAYNRPETLATLRFAEMARKIENEAKVNRLLSREEMEKSIQQLQDQLQYLRKQKATSSRFNSTDFRVLHQQLSEMASKAEEFQSKYLQAEIQLLIKTQYIQDLEQTLNERNKRILELEKALENA</sequence>
<accession>X6NBP0</accession>
<reference evidence="9 10" key="1">
    <citation type="journal article" date="2013" name="Curr. Biol.">
        <title>The Genome of the Foraminiferan Reticulomyxa filosa.</title>
        <authorList>
            <person name="Glockner G."/>
            <person name="Hulsmann N."/>
            <person name="Schleicher M."/>
            <person name="Noegel A.A."/>
            <person name="Eichinger L."/>
            <person name="Gallinger C."/>
            <person name="Pawlowski J."/>
            <person name="Sierra R."/>
            <person name="Euteneuer U."/>
            <person name="Pillet L."/>
            <person name="Moustafa A."/>
            <person name="Platzer M."/>
            <person name="Groth M."/>
            <person name="Szafranski K."/>
            <person name="Schliwa M."/>
        </authorList>
    </citation>
    <scope>NUCLEOTIDE SEQUENCE [LARGE SCALE GENOMIC DNA]</scope>
</reference>
<evidence type="ECO:0000259" key="8">
    <source>
        <dbReference type="PROSITE" id="PS50067"/>
    </source>
</evidence>
<dbReference type="GO" id="GO:0007052">
    <property type="term" value="P:mitotic spindle organization"/>
    <property type="evidence" value="ECO:0007669"/>
    <property type="project" value="TreeGrafter"/>
</dbReference>
<dbReference type="GO" id="GO:0003777">
    <property type="term" value="F:microtubule motor activity"/>
    <property type="evidence" value="ECO:0007669"/>
    <property type="project" value="InterPro"/>
</dbReference>
<evidence type="ECO:0000256" key="1">
    <source>
        <dbReference type="ARBA" id="ARBA00004496"/>
    </source>
</evidence>
<feature type="compositionally biased region" description="Basic and acidic residues" evidence="7">
    <location>
        <begin position="76"/>
        <end position="88"/>
    </location>
</feature>
<dbReference type="PANTHER" id="PTHR47969">
    <property type="entry name" value="CHROMOSOME-ASSOCIATED KINESIN KIF4A-RELATED"/>
    <property type="match status" value="1"/>
</dbReference>
<dbReference type="GO" id="GO:0008017">
    <property type="term" value="F:microtubule binding"/>
    <property type="evidence" value="ECO:0007669"/>
    <property type="project" value="InterPro"/>
</dbReference>
<dbReference type="GO" id="GO:0005875">
    <property type="term" value="C:microtubule associated complex"/>
    <property type="evidence" value="ECO:0007669"/>
    <property type="project" value="TreeGrafter"/>
</dbReference>
<comment type="similarity">
    <text evidence="6">Belongs to the TRAFAC class myosin-kinesin ATPase superfamily. Kinesin family.</text>
</comment>
<dbReference type="GO" id="GO:0005737">
    <property type="term" value="C:cytoplasm"/>
    <property type="evidence" value="ECO:0007669"/>
    <property type="project" value="UniProtKB-SubCell"/>
</dbReference>
<evidence type="ECO:0000256" key="3">
    <source>
        <dbReference type="ARBA" id="ARBA00022741"/>
    </source>
</evidence>
<gene>
    <name evidence="9" type="ORF">RFI_13870</name>
</gene>
<dbReference type="SMART" id="SM00129">
    <property type="entry name" value="KISc"/>
    <property type="match status" value="1"/>
</dbReference>